<dbReference type="PANTHER" id="PTHR30040">
    <property type="entry name" value="THIAMINE BIOSYNTHESIS LIPOPROTEIN APBE"/>
    <property type="match status" value="1"/>
</dbReference>
<dbReference type="Gene3D" id="3.10.520.10">
    <property type="entry name" value="ApbE-like domains"/>
    <property type="match status" value="1"/>
</dbReference>
<evidence type="ECO:0000256" key="5">
    <source>
        <dbReference type="ARBA" id="ARBA00022723"/>
    </source>
</evidence>
<accession>A0A1Y6BUY5</accession>
<dbReference type="EMBL" id="FWZX01000007">
    <property type="protein sequence ID" value="SMF21574.1"/>
    <property type="molecule type" value="Genomic_DNA"/>
</dbReference>
<dbReference type="EC" id="2.7.1.180" evidence="1 10"/>
<evidence type="ECO:0000256" key="6">
    <source>
        <dbReference type="ARBA" id="ARBA00022827"/>
    </source>
</evidence>
<evidence type="ECO:0000256" key="3">
    <source>
        <dbReference type="ARBA" id="ARBA00022630"/>
    </source>
</evidence>
<evidence type="ECO:0000256" key="11">
    <source>
        <dbReference type="PIRSR" id="PIRSR006268-2"/>
    </source>
</evidence>
<proteinExistence type="inferred from homology"/>
<evidence type="ECO:0000256" key="10">
    <source>
        <dbReference type="PIRNR" id="PIRNR006268"/>
    </source>
</evidence>
<gene>
    <name evidence="13" type="ORF">SAMN05428998_107111</name>
</gene>
<dbReference type="PROSITE" id="PS51318">
    <property type="entry name" value="TAT"/>
    <property type="match status" value="1"/>
</dbReference>
<dbReference type="STRING" id="560819.SAMN05428998_107111"/>
<dbReference type="AlphaFoldDB" id="A0A1Y6BUY5"/>
<evidence type="ECO:0000256" key="1">
    <source>
        <dbReference type="ARBA" id="ARBA00011955"/>
    </source>
</evidence>
<keyword evidence="6 10" id="KW-0274">FAD</keyword>
<feature type="binding site" evidence="11">
    <location>
        <position position="181"/>
    </location>
    <ligand>
        <name>Mg(2+)</name>
        <dbReference type="ChEBI" id="CHEBI:18420"/>
    </ligand>
</feature>
<evidence type="ECO:0000256" key="7">
    <source>
        <dbReference type="ARBA" id="ARBA00022842"/>
    </source>
</evidence>
<evidence type="ECO:0000256" key="4">
    <source>
        <dbReference type="ARBA" id="ARBA00022679"/>
    </source>
</evidence>
<keyword evidence="12" id="KW-0732">Signal</keyword>
<feature type="binding site" evidence="11">
    <location>
        <position position="291"/>
    </location>
    <ligand>
        <name>Mg(2+)</name>
        <dbReference type="ChEBI" id="CHEBI:18420"/>
    </ligand>
</feature>
<reference evidence="13 14" key="1">
    <citation type="submission" date="2017-04" db="EMBL/GenBank/DDBJ databases">
        <authorList>
            <person name="Afonso C.L."/>
            <person name="Miller P.J."/>
            <person name="Scott M.A."/>
            <person name="Spackman E."/>
            <person name="Goraichik I."/>
            <person name="Dimitrov K.M."/>
            <person name="Suarez D.L."/>
            <person name="Swayne D.E."/>
        </authorList>
    </citation>
    <scope>NUCLEOTIDE SEQUENCE [LARGE SCALE GENOMIC DNA]</scope>
    <source>
        <strain evidence="13 14">USBA 355</strain>
    </source>
</reference>
<evidence type="ECO:0000256" key="9">
    <source>
        <dbReference type="ARBA" id="ARBA00048540"/>
    </source>
</evidence>
<evidence type="ECO:0000313" key="14">
    <source>
        <dbReference type="Proteomes" id="UP000192917"/>
    </source>
</evidence>
<dbReference type="InterPro" id="IPR003374">
    <property type="entry name" value="ApbE-like_sf"/>
</dbReference>
<protein>
    <recommendedName>
        <fullName evidence="2 10">FAD:protein FMN transferase</fullName>
        <ecNumber evidence="1 10">2.7.1.180</ecNumber>
    </recommendedName>
    <alternativeName>
        <fullName evidence="8 10">Flavin transferase</fullName>
    </alternativeName>
</protein>
<organism evidence="13 14">
    <name type="scientific">Tistlia consotensis USBA 355</name>
    <dbReference type="NCBI Taxonomy" id="560819"/>
    <lineage>
        <taxon>Bacteria</taxon>
        <taxon>Pseudomonadati</taxon>
        <taxon>Pseudomonadota</taxon>
        <taxon>Alphaproteobacteria</taxon>
        <taxon>Rhodospirillales</taxon>
        <taxon>Rhodovibrionaceae</taxon>
        <taxon>Tistlia</taxon>
    </lineage>
</organism>
<dbReference type="PIRSF" id="PIRSF006268">
    <property type="entry name" value="ApbE"/>
    <property type="match status" value="1"/>
</dbReference>
<dbReference type="InterPro" id="IPR024932">
    <property type="entry name" value="ApbE"/>
</dbReference>
<comment type="cofactor">
    <cofactor evidence="11">
        <name>Mg(2+)</name>
        <dbReference type="ChEBI" id="CHEBI:18420"/>
    </cofactor>
    <cofactor evidence="11">
        <name>Mn(2+)</name>
        <dbReference type="ChEBI" id="CHEBI:29035"/>
    </cofactor>
    <text evidence="11">Magnesium. Can also use manganese.</text>
</comment>
<name>A0A1Y6BUY5_9PROT</name>
<dbReference type="RefSeq" id="WP_085122814.1">
    <property type="nucleotide sequence ID" value="NZ_FWZX01000007.1"/>
</dbReference>
<evidence type="ECO:0000313" key="13">
    <source>
        <dbReference type="EMBL" id="SMF21574.1"/>
    </source>
</evidence>
<comment type="similarity">
    <text evidence="10">Belongs to the ApbE family.</text>
</comment>
<feature type="signal peptide" evidence="12">
    <location>
        <begin position="1"/>
        <end position="35"/>
    </location>
</feature>
<keyword evidence="4 10" id="KW-0808">Transferase</keyword>
<evidence type="ECO:0000256" key="8">
    <source>
        <dbReference type="ARBA" id="ARBA00031306"/>
    </source>
</evidence>
<dbReference type="PANTHER" id="PTHR30040:SF2">
    <property type="entry name" value="FAD:PROTEIN FMN TRANSFERASE"/>
    <property type="match status" value="1"/>
</dbReference>
<dbReference type="Proteomes" id="UP000192917">
    <property type="component" value="Unassembled WGS sequence"/>
</dbReference>
<keyword evidence="14" id="KW-1185">Reference proteome</keyword>
<keyword evidence="3 10" id="KW-0285">Flavoprotein</keyword>
<comment type="catalytic activity">
    <reaction evidence="9 10">
        <text>L-threonyl-[protein] + FAD = FMN-L-threonyl-[protein] + AMP + H(+)</text>
        <dbReference type="Rhea" id="RHEA:36847"/>
        <dbReference type="Rhea" id="RHEA-COMP:11060"/>
        <dbReference type="Rhea" id="RHEA-COMP:11061"/>
        <dbReference type="ChEBI" id="CHEBI:15378"/>
        <dbReference type="ChEBI" id="CHEBI:30013"/>
        <dbReference type="ChEBI" id="CHEBI:57692"/>
        <dbReference type="ChEBI" id="CHEBI:74257"/>
        <dbReference type="ChEBI" id="CHEBI:456215"/>
        <dbReference type="EC" id="2.7.1.180"/>
    </reaction>
</comment>
<dbReference type="InterPro" id="IPR006311">
    <property type="entry name" value="TAT_signal"/>
</dbReference>
<dbReference type="Pfam" id="PF02424">
    <property type="entry name" value="ApbE"/>
    <property type="match status" value="1"/>
</dbReference>
<sequence>MPAIEHRGPRSSRRRFIAIAGAVAGAALLPPSAHARTAVHDWNGVALGARASIRLLHPDAAEARRIIALAVDEIERLERIFSLYRADSALARLNREGRLEPPPLELVELLQRAAAVSEASGGAFDVTVQPLWRGYQEHFAAGGETAPDLAALLPLVGWRRLQVDAERVAFGRPGMAVTLNGIAQGFVTDRVAELLRRNGVERVLLDLGEIRGLGSRPDGRGWQVGIADPAEPTHALGALDCSGRAVATSGGYGTVFDREARFSHLIDPRRGTTAPTRRGVTVVAAEATLADAWSTAFSLMPAAEIRDRAQAAGGLGVYLAVPGALRRLV</sequence>
<feature type="chain" id="PRO_5039900150" description="FAD:protein FMN transferase" evidence="12">
    <location>
        <begin position="36"/>
        <end position="329"/>
    </location>
</feature>
<evidence type="ECO:0000256" key="2">
    <source>
        <dbReference type="ARBA" id="ARBA00016337"/>
    </source>
</evidence>
<dbReference type="GO" id="GO:0016740">
    <property type="term" value="F:transferase activity"/>
    <property type="evidence" value="ECO:0007669"/>
    <property type="project" value="UniProtKB-UniRule"/>
</dbReference>
<evidence type="ECO:0000256" key="12">
    <source>
        <dbReference type="SAM" id="SignalP"/>
    </source>
</evidence>
<dbReference type="GO" id="GO:0046872">
    <property type="term" value="F:metal ion binding"/>
    <property type="evidence" value="ECO:0007669"/>
    <property type="project" value="UniProtKB-UniRule"/>
</dbReference>
<keyword evidence="7 10" id="KW-0460">Magnesium</keyword>
<dbReference type="SUPFAM" id="SSF143631">
    <property type="entry name" value="ApbE-like"/>
    <property type="match status" value="1"/>
</dbReference>
<feature type="binding site" evidence="11">
    <location>
        <position position="295"/>
    </location>
    <ligand>
        <name>Mg(2+)</name>
        <dbReference type="ChEBI" id="CHEBI:18420"/>
    </ligand>
</feature>
<keyword evidence="13" id="KW-0449">Lipoprotein</keyword>
<keyword evidence="5 10" id="KW-0479">Metal-binding</keyword>